<accession>A0AAN9FFJ6</accession>
<name>A0AAN9FFJ6_CROPI</name>
<feature type="transmembrane region" description="Helical" evidence="1">
    <location>
        <begin position="69"/>
        <end position="91"/>
    </location>
</feature>
<keyword evidence="3" id="KW-1185">Reference proteome</keyword>
<evidence type="ECO:0000313" key="3">
    <source>
        <dbReference type="Proteomes" id="UP001372338"/>
    </source>
</evidence>
<evidence type="ECO:0000256" key="1">
    <source>
        <dbReference type="SAM" id="Phobius"/>
    </source>
</evidence>
<proteinExistence type="predicted"/>
<dbReference type="InterPro" id="IPR044851">
    <property type="entry name" value="Wax_synthase"/>
</dbReference>
<keyword evidence="1" id="KW-0812">Transmembrane</keyword>
<dbReference type="PANTHER" id="PTHR31595:SF57">
    <property type="entry name" value="OS04G0481900 PROTEIN"/>
    <property type="match status" value="1"/>
</dbReference>
<keyword evidence="1" id="KW-1133">Transmembrane helix</keyword>
<dbReference type="GO" id="GO:0008374">
    <property type="term" value="F:O-acyltransferase activity"/>
    <property type="evidence" value="ECO:0007669"/>
    <property type="project" value="InterPro"/>
</dbReference>
<dbReference type="Proteomes" id="UP001372338">
    <property type="component" value="Unassembled WGS sequence"/>
</dbReference>
<organism evidence="2 3">
    <name type="scientific">Crotalaria pallida</name>
    <name type="common">Smooth rattlebox</name>
    <name type="synonym">Crotalaria striata</name>
    <dbReference type="NCBI Taxonomy" id="3830"/>
    <lineage>
        <taxon>Eukaryota</taxon>
        <taxon>Viridiplantae</taxon>
        <taxon>Streptophyta</taxon>
        <taxon>Embryophyta</taxon>
        <taxon>Tracheophyta</taxon>
        <taxon>Spermatophyta</taxon>
        <taxon>Magnoliopsida</taxon>
        <taxon>eudicotyledons</taxon>
        <taxon>Gunneridae</taxon>
        <taxon>Pentapetalae</taxon>
        <taxon>rosids</taxon>
        <taxon>fabids</taxon>
        <taxon>Fabales</taxon>
        <taxon>Fabaceae</taxon>
        <taxon>Papilionoideae</taxon>
        <taxon>50 kb inversion clade</taxon>
        <taxon>genistoids sensu lato</taxon>
        <taxon>core genistoids</taxon>
        <taxon>Crotalarieae</taxon>
        <taxon>Crotalaria</taxon>
    </lineage>
</organism>
<dbReference type="GO" id="GO:0006629">
    <property type="term" value="P:lipid metabolic process"/>
    <property type="evidence" value="ECO:0007669"/>
    <property type="project" value="InterPro"/>
</dbReference>
<gene>
    <name evidence="2" type="ORF">RIF29_15781</name>
</gene>
<comment type="caution">
    <text evidence="2">The sequence shown here is derived from an EMBL/GenBank/DDBJ whole genome shotgun (WGS) entry which is preliminary data.</text>
</comment>
<dbReference type="AlphaFoldDB" id="A0AAN9FFJ6"/>
<dbReference type="PANTHER" id="PTHR31595">
    <property type="entry name" value="LONG-CHAIN-ALCOHOL O-FATTY-ACYLTRANSFERASE 3-RELATED"/>
    <property type="match status" value="1"/>
</dbReference>
<dbReference type="EMBL" id="JAYWIO010000003">
    <property type="protein sequence ID" value="KAK7274684.1"/>
    <property type="molecule type" value="Genomic_DNA"/>
</dbReference>
<protein>
    <submittedName>
        <fullName evidence="2">Uncharacterized protein</fullName>
    </submittedName>
</protein>
<sequence>MEEITKTLLEVEIRIRMEGEIENLIKVWLQAIISLCYYNAIGKIVPKAFVALIRAYTYLDNNLHPMVTYNAYCLHIYLVLEVILFIVALLAQTLLGFELEPHFDEPYLASSLQYFWGRRWNLVVVNIL</sequence>
<evidence type="ECO:0000313" key="2">
    <source>
        <dbReference type="EMBL" id="KAK7274684.1"/>
    </source>
</evidence>
<reference evidence="2 3" key="1">
    <citation type="submission" date="2024-01" db="EMBL/GenBank/DDBJ databases">
        <title>The genomes of 5 underutilized Papilionoideae crops provide insights into root nodulation and disease resistanc.</title>
        <authorList>
            <person name="Yuan L."/>
        </authorList>
    </citation>
    <scope>NUCLEOTIDE SEQUENCE [LARGE SCALE GENOMIC DNA]</scope>
    <source>
        <strain evidence="2">ZHUSHIDOU_FW_LH</strain>
        <tissue evidence="2">Leaf</tissue>
    </source>
</reference>
<keyword evidence="1" id="KW-0472">Membrane</keyword>